<dbReference type="InterPro" id="IPR001753">
    <property type="entry name" value="Enoyl-CoA_hydra/iso"/>
</dbReference>
<dbReference type="Gene3D" id="1.10.12.10">
    <property type="entry name" value="Lyase 2-enoyl-coa Hydratase, Chain A, domain 2"/>
    <property type="match status" value="1"/>
</dbReference>
<keyword evidence="2" id="KW-0456">Lyase</keyword>
<dbReference type="AlphaFoldDB" id="A0A2S9XSJ0"/>
<dbReference type="EMBL" id="PVNK01000167">
    <property type="protein sequence ID" value="PRP95671.1"/>
    <property type="molecule type" value="Genomic_DNA"/>
</dbReference>
<dbReference type="PANTHER" id="PTHR43802:SF1">
    <property type="entry name" value="IP11341P-RELATED"/>
    <property type="match status" value="1"/>
</dbReference>
<gene>
    <name evidence="2" type="primary">caiD_3</name>
    <name evidence="2" type="ORF">ENSA5_38040</name>
</gene>
<dbReference type="NCBIfam" id="NF005126">
    <property type="entry name" value="PRK06563.1"/>
    <property type="match status" value="1"/>
</dbReference>
<dbReference type="Pfam" id="PF00378">
    <property type="entry name" value="ECH_1"/>
    <property type="match status" value="1"/>
</dbReference>
<dbReference type="EC" id="4.2.1.-" evidence="2"/>
<dbReference type="PANTHER" id="PTHR43802">
    <property type="entry name" value="ENOYL-COA HYDRATASE"/>
    <property type="match status" value="1"/>
</dbReference>
<dbReference type="RefSeq" id="WP_106393128.1">
    <property type="nucleotide sequence ID" value="NZ_PVNK01000167.1"/>
</dbReference>
<evidence type="ECO:0000313" key="3">
    <source>
        <dbReference type="Proteomes" id="UP000237968"/>
    </source>
</evidence>
<reference evidence="2 3" key="1">
    <citation type="submission" date="2018-03" db="EMBL/GenBank/DDBJ databases">
        <title>Draft Genome Sequences of the Obligatory Marine Myxobacteria Enhygromyxa salina SWB005.</title>
        <authorList>
            <person name="Poehlein A."/>
            <person name="Moghaddam J.A."/>
            <person name="Harms H."/>
            <person name="Alanjari M."/>
            <person name="Koenig G.M."/>
            <person name="Daniel R."/>
            <person name="Schaeberle T.F."/>
        </authorList>
    </citation>
    <scope>NUCLEOTIDE SEQUENCE [LARGE SCALE GENOMIC DNA]</scope>
    <source>
        <strain evidence="2 3">SWB005</strain>
    </source>
</reference>
<dbReference type="InterPro" id="IPR014748">
    <property type="entry name" value="Enoyl-CoA_hydra_C"/>
</dbReference>
<dbReference type="OrthoDB" id="5365311at2"/>
<dbReference type="InterPro" id="IPR029045">
    <property type="entry name" value="ClpP/crotonase-like_dom_sf"/>
</dbReference>
<comment type="similarity">
    <text evidence="1">Belongs to the enoyl-CoA hydratase/isomerase family.</text>
</comment>
<dbReference type="Gene3D" id="3.90.226.10">
    <property type="entry name" value="2-enoyl-CoA Hydratase, Chain A, domain 1"/>
    <property type="match status" value="1"/>
</dbReference>
<keyword evidence="3" id="KW-1185">Reference proteome</keyword>
<accession>A0A2S9XSJ0</accession>
<dbReference type="GO" id="GO:0016829">
    <property type="term" value="F:lyase activity"/>
    <property type="evidence" value="ECO:0007669"/>
    <property type="project" value="UniProtKB-KW"/>
</dbReference>
<dbReference type="Proteomes" id="UP000237968">
    <property type="component" value="Unassembled WGS sequence"/>
</dbReference>
<sequence length="259" mass="28264">MNDNPEGRVTAEVHGHVLTITIDRPAKYNGFTPTMLRELAAAYSRLEREDELWCGLVQAEGEHFTAGLELSKFDITDPLIEPGQVDPLDLKGARRTKPVVVAVQGICFTIGIELMLAADVVVAERGVRFAQLEVQRGLMAYGGATIRMVERAGWGNAMRYLLTGDEFDGETALRLGFVQELVDAGQGRARARAIAERIVEQAPLAVRACRSSAQLAAERGPAAAIAAFPEQLAKLAASEDFAEGVRSFQERRPGRYRGR</sequence>
<organism evidence="2 3">
    <name type="scientific">Enhygromyxa salina</name>
    <dbReference type="NCBI Taxonomy" id="215803"/>
    <lineage>
        <taxon>Bacteria</taxon>
        <taxon>Pseudomonadati</taxon>
        <taxon>Myxococcota</taxon>
        <taxon>Polyangia</taxon>
        <taxon>Nannocystales</taxon>
        <taxon>Nannocystaceae</taxon>
        <taxon>Enhygromyxa</taxon>
    </lineage>
</organism>
<evidence type="ECO:0000256" key="1">
    <source>
        <dbReference type="ARBA" id="ARBA00005254"/>
    </source>
</evidence>
<dbReference type="CDD" id="cd06558">
    <property type="entry name" value="crotonase-like"/>
    <property type="match status" value="1"/>
</dbReference>
<protein>
    <submittedName>
        <fullName evidence="2">Carnitinyl-CoA dehydratase</fullName>
        <ecNumber evidence="2">4.2.1.-</ecNumber>
    </submittedName>
</protein>
<evidence type="ECO:0000313" key="2">
    <source>
        <dbReference type="EMBL" id="PRP95671.1"/>
    </source>
</evidence>
<dbReference type="SUPFAM" id="SSF52096">
    <property type="entry name" value="ClpP/crotonase"/>
    <property type="match status" value="1"/>
</dbReference>
<proteinExistence type="inferred from homology"/>
<comment type="caution">
    <text evidence="2">The sequence shown here is derived from an EMBL/GenBank/DDBJ whole genome shotgun (WGS) entry which is preliminary data.</text>
</comment>
<name>A0A2S9XSJ0_9BACT</name>